<dbReference type="AlphaFoldDB" id="A0A3G8M9N6"/>
<dbReference type="Gene3D" id="3.40.640.10">
    <property type="entry name" value="Type I PLP-dependent aspartate aminotransferase-like (Major domain)"/>
    <property type="match status" value="2"/>
</dbReference>
<evidence type="ECO:0000313" key="6">
    <source>
        <dbReference type="EMBL" id="AZG78214.1"/>
    </source>
</evidence>
<evidence type="ECO:0000256" key="2">
    <source>
        <dbReference type="ARBA" id="ARBA00022576"/>
    </source>
</evidence>
<dbReference type="SUPFAM" id="SSF53383">
    <property type="entry name" value="PLP-dependent transferases"/>
    <property type="match status" value="1"/>
</dbReference>
<proteinExistence type="inferred from homology"/>
<name>A0A3G8M9N6_9HYPH</name>
<dbReference type="GO" id="GO:0030170">
    <property type="term" value="F:pyridoxal phosphate binding"/>
    <property type="evidence" value="ECO:0007669"/>
    <property type="project" value="InterPro"/>
</dbReference>
<dbReference type="KEGG" id="mros:EHO51_16585"/>
<dbReference type="GO" id="GO:0008483">
    <property type="term" value="F:transaminase activity"/>
    <property type="evidence" value="ECO:0007669"/>
    <property type="project" value="UniProtKB-KW"/>
</dbReference>
<dbReference type="InterPro" id="IPR015421">
    <property type="entry name" value="PyrdxlP-dep_Trfase_major"/>
</dbReference>
<dbReference type="Pfam" id="PF00202">
    <property type="entry name" value="Aminotran_3"/>
    <property type="match status" value="1"/>
</dbReference>
<evidence type="ECO:0000313" key="7">
    <source>
        <dbReference type="Proteomes" id="UP000273982"/>
    </source>
</evidence>
<dbReference type="PANTHER" id="PTHR11986:SF113">
    <property type="entry name" value="SUCCINYLORNITHINE TRANSAMINASE"/>
    <property type="match status" value="1"/>
</dbReference>
<keyword evidence="6" id="KW-0808">Transferase</keyword>
<evidence type="ECO:0000256" key="5">
    <source>
        <dbReference type="SAM" id="MobiDB-lite"/>
    </source>
</evidence>
<accession>A0A3G8M9N6</accession>
<reference evidence="6 7" key="1">
    <citation type="submission" date="2018-11" db="EMBL/GenBank/DDBJ databases">
        <title>Genome squencing of methanotrophic bacteria isolated from alkaline groundwater in Korea.</title>
        <authorList>
            <person name="Nguyen L.N."/>
        </authorList>
    </citation>
    <scope>NUCLEOTIDE SEQUENCE [LARGE SCALE GENOMIC DNA]</scope>
    <source>
        <strain evidence="6 7">GW6</strain>
    </source>
</reference>
<dbReference type="InterPro" id="IPR015424">
    <property type="entry name" value="PyrdxlP-dep_Trfase"/>
</dbReference>
<dbReference type="InterPro" id="IPR005814">
    <property type="entry name" value="Aminotrans_3"/>
</dbReference>
<dbReference type="GO" id="GO:0042802">
    <property type="term" value="F:identical protein binding"/>
    <property type="evidence" value="ECO:0007669"/>
    <property type="project" value="TreeGrafter"/>
</dbReference>
<evidence type="ECO:0000256" key="3">
    <source>
        <dbReference type="ARBA" id="ARBA00022898"/>
    </source>
</evidence>
<gene>
    <name evidence="6" type="ORF">EHO51_16585</name>
</gene>
<sequence length="368" mass="38974">MSATFPDSTSEPNAPITPAVDDDTCVGGAPLDFSGASLFFPENYAGSTLRTDAPIGSPQSAAEAAALSDALCAKISPVSFGDRVFLLPSESDAWRVAVEMVRRYHRLVGRPKRRRFIVCVGPADGSESLPPGLEGDDEIVTLRTDDHAAVQAEVDVRTAGILIAPVRTQAGFEVVSGSVLARLRETADEYGLILAFDESFCGFGRSGMLWAHEWTGVTPDMMVASHSPADAPPLAALVVTQRLARGALGGSTLADGAALLAGHALIDALSTPGFQERVQNRSWYLEDRLSALFYRRRAAFTARDGLGLMQALTLAGDAEPMRAKLAAHGLLARAMGSVLGLFPPLTTEESDIDAAVSCIEMVCAQEER</sequence>
<dbReference type="EMBL" id="CP034086">
    <property type="protein sequence ID" value="AZG78214.1"/>
    <property type="molecule type" value="Genomic_DNA"/>
</dbReference>
<evidence type="ECO:0000256" key="4">
    <source>
        <dbReference type="RuleBase" id="RU003560"/>
    </source>
</evidence>
<dbReference type="Gene3D" id="3.90.1150.10">
    <property type="entry name" value="Aspartate Aminotransferase, domain 1"/>
    <property type="match status" value="1"/>
</dbReference>
<keyword evidence="2 6" id="KW-0032">Aminotransferase</keyword>
<dbReference type="InterPro" id="IPR015422">
    <property type="entry name" value="PyrdxlP-dep_Trfase_small"/>
</dbReference>
<keyword evidence="3 4" id="KW-0663">Pyridoxal phosphate</keyword>
<dbReference type="InterPro" id="IPR050103">
    <property type="entry name" value="Class-III_PLP-dep_AT"/>
</dbReference>
<protein>
    <submittedName>
        <fullName evidence="6">Aminotransferase class III-fold pyridoxal phosphate-dependent enzyme</fullName>
    </submittedName>
</protein>
<organism evidence="6 7">
    <name type="scientific">Methylocystis rosea</name>
    <dbReference type="NCBI Taxonomy" id="173366"/>
    <lineage>
        <taxon>Bacteria</taxon>
        <taxon>Pseudomonadati</taxon>
        <taxon>Pseudomonadota</taxon>
        <taxon>Alphaproteobacteria</taxon>
        <taxon>Hyphomicrobiales</taxon>
        <taxon>Methylocystaceae</taxon>
        <taxon>Methylocystis</taxon>
    </lineage>
</organism>
<feature type="compositionally biased region" description="Polar residues" evidence="5">
    <location>
        <begin position="1"/>
        <end position="12"/>
    </location>
</feature>
<comment type="similarity">
    <text evidence="4">Belongs to the class-III pyridoxal-phosphate-dependent aminotransferase family.</text>
</comment>
<feature type="region of interest" description="Disordered" evidence="5">
    <location>
        <begin position="1"/>
        <end position="21"/>
    </location>
</feature>
<dbReference type="Proteomes" id="UP000273982">
    <property type="component" value="Chromosome"/>
</dbReference>
<dbReference type="PANTHER" id="PTHR11986">
    <property type="entry name" value="AMINOTRANSFERASE CLASS III"/>
    <property type="match status" value="1"/>
</dbReference>
<dbReference type="RefSeq" id="WP_124739799.1">
    <property type="nucleotide sequence ID" value="NZ_CP034086.1"/>
</dbReference>
<evidence type="ECO:0000256" key="1">
    <source>
        <dbReference type="ARBA" id="ARBA00001933"/>
    </source>
</evidence>
<comment type="cofactor">
    <cofactor evidence="1">
        <name>pyridoxal 5'-phosphate</name>
        <dbReference type="ChEBI" id="CHEBI:597326"/>
    </cofactor>
</comment>